<reference evidence="6" key="1">
    <citation type="submission" date="2022-11" db="UniProtKB">
        <authorList>
            <consortium name="WormBaseParasite"/>
        </authorList>
    </citation>
    <scope>IDENTIFICATION</scope>
</reference>
<evidence type="ECO:0000259" key="4">
    <source>
        <dbReference type="PROSITE" id="PS50948"/>
    </source>
</evidence>
<evidence type="ECO:0000313" key="5">
    <source>
        <dbReference type="Proteomes" id="UP000887566"/>
    </source>
</evidence>
<feature type="region of interest" description="Disordered" evidence="1">
    <location>
        <begin position="266"/>
        <end position="335"/>
    </location>
</feature>
<feature type="domain" description="Apple" evidence="4">
    <location>
        <begin position="36"/>
        <end position="118"/>
    </location>
</feature>
<dbReference type="WBParaSite" id="PSAMB.scaffold792size41295.g8936.t1">
    <property type="protein sequence ID" value="PSAMB.scaffold792size41295.g8936.t1"/>
    <property type="gene ID" value="PSAMB.scaffold792size41295.g8936"/>
</dbReference>
<keyword evidence="2" id="KW-0812">Transmembrane</keyword>
<feature type="compositionally biased region" description="Polar residues" evidence="1">
    <location>
        <begin position="318"/>
        <end position="335"/>
    </location>
</feature>
<keyword evidence="3" id="KW-0732">Signal</keyword>
<dbReference type="AlphaFoldDB" id="A0A914XIF2"/>
<feature type="region of interest" description="Disordered" evidence="1">
    <location>
        <begin position="557"/>
        <end position="576"/>
    </location>
</feature>
<protein>
    <submittedName>
        <fullName evidence="6">Apple domain-containing protein</fullName>
    </submittedName>
</protein>
<proteinExistence type="predicted"/>
<sequence>MARSGPFTLSRLFVNFLLLMSATIFLSVQPATVPNCYARQFIAFKEVTRNSETFVMELVVKDVGSCIKMCCEQREKGGCDSVSFDHDSSNCSLFRCSAFVACLPMTVKNSVNSYLFFTIPTPATTLQPSFASSTSSVLAIASISPPLPTLTCPHNNVDGYAAPAGEFIREVLLHDASACLSFCCRHSRETGCRSVSFRTESFRCALFRCADERECPPMTTTDVVSYSTAKEQFDKLVSSRGTTIALSTQFFQNSDTTTSTVSAVENGFEDSPTISPPNERSSTKASTTTTERASSFLNEGGSTGQTAVEMGQTDDFESYSTTSDAPSSMPDSLSSTTITTITTTTTIADSVLSTDTVSLTAAEVEKLDEQSVGNGSAKRTATAQTEVALASTTTTSATASADSGEWETAPFTKDGLLAAGQITSRRATGVIEAAATKNTDALITHSSSEFDQPTEASFDQSSSLHALGALTTATSPPQPSIPILPFDTEASFDQSSSLHALGALTTATSPPQPSIPILPFETIDRQEATSASAASDGASSAVTRLVERTQIFTSPDEAAISRSTASTSTAQLNTDTATRTADGQQFDQGFESPQNHQQSGSSSFEISGPTTVTSNTDSIIDHFTIAVTNKEETPPPIVNSVAFSTQHVENELPSTDAIELQRTTLTNRVSPPQHTVTAPLTTLIETVIAATRSKANDNDEATHFQSSTVGGVEYDYKQDKVDVSMDSNNSRNAVHVPIWILSIGLAILIALLTIMILIGLHMLRRLTVQSGEYNVLKALSSRKL</sequence>
<keyword evidence="2" id="KW-0472">Membrane</keyword>
<feature type="transmembrane region" description="Helical" evidence="2">
    <location>
        <begin position="738"/>
        <end position="760"/>
    </location>
</feature>
<organism evidence="5 6">
    <name type="scientific">Plectus sambesii</name>
    <dbReference type="NCBI Taxonomy" id="2011161"/>
    <lineage>
        <taxon>Eukaryota</taxon>
        <taxon>Metazoa</taxon>
        <taxon>Ecdysozoa</taxon>
        <taxon>Nematoda</taxon>
        <taxon>Chromadorea</taxon>
        <taxon>Plectida</taxon>
        <taxon>Plectina</taxon>
        <taxon>Plectoidea</taxon>
        <taxon>Plectidae</taxon>
        <taxon>Plectus</taxon>
    </lineage>
</organism>
<feature type="signal peptide" evidence="3">
    <location>
        <begin position="1"/>
        <end position="30"/>
    </location>
</feature>
<feature type="chain" id="PRO_5037171563" evidence="3">
    <location>
        <begin position="31"/>
        <end position="784"/>
    </location>
</feature>
<dbReference type="PROSITE" id="PS50948">
    <property type="entry name" value="PAN"/>
    <property type="match status" value="1"/>
</dbReference>
<dbReference type="Proteomes" id="UP000887566">
    <property type="component" value="Unplaced"/>
</dbReference>
<dbReference type="InterPro" id="IPR003609">
    <property type="entry name" value="Pan_app"/>
</dbReference>
<keyword evidence="5" id="KW-1185">Reference proteome</keyword>
<feature type="compositionally biased region" description="Low complexity" evidence="1">
    <location>
        <begin position="558"/>
        <end position="570"/>
    </location>
</feature>
<evidence type="ECO:0000256" key="1">
    <source>
        <dbReference type="SAM" id="MobiDB-lite"/>
    </source>
</evidence>
<keyword evidence="2" id="KW-1133">Transmembrane helix</keyword>
<evidence type="ECO:0000256" key="2">
    <source>
        <dbReference type="SAM" id="Phobius"/>
    </source>
</evidence>
<evidence type="ECO:0000256" key="3">
    <source>
        <dbReference type="SAM" id="SignalP"/>
    </source>
</evidence>
<name>A0A914XIF2_9BILA</name>
<feature type="compositionally biased region" description="Polar residues" evidence="1">
    <location>
        <begin position="272"/>
        <end position="297"/>
    </location>
</feature>
<accession>A0A914XIF2</accession>
<evidence type="ECO:0000313" key="6">
    <source>
        <dbReference type="WBParaSite" id="PSAMB.scaffold792size41295.g8936.t1"/>
    </source>
</evidence>
<feature type="region of interest" description="Disordered" evidence="1">
    <location>
        <begin position="585"/>
        <end position="615"/>
    </location>
</feature>